<dbReference type="GO" id="GO:0005829">
    <property type="term" value="C:cytosol"/>
    <property type="evidence" value="ECO:0007669"/>
    <property type="project" value="TreeGrafter"/>
</dbReference>
<dbReference type="SMART" id="SM00368">
    <property type="entry name" value="LRR_RI"/>
    <property type="match status" value="5"/>
</dbReference>
<dbReference type="InterPro" id="IPR032675">
    <property type="entry name" value="LRR_dom_sf"/>
</dbReference>
<dbReference type="OrthoDB" id="184583at2759"/>
<dbReference type="STRING" id="1314674.A0A0D7AVG5"/>
<organism evidence="5 6">
    <name type="scientific">Cylindrobasidium torrendii FP15055 ss-10</name>
    <dbReference type="NCBI Taxonomy" id="1314674"/>
    <lineage>
        <taxon>Eukaryota</taxon>
        <taxon>Fungi</taxon>
        <taxon>Dikarya</taxon>
        <taxon>Basidiomycota</taxon>
        <taxon>Agaricomycotina</taxon>
        <taxon>Agaricomycetes</taxon>
        <taxon>Agaricomycetidae</taxon>
        <taxon>Agaricales</taxon>
        <taxon>Marasmiineae</taxon>
        <taxon>Physalacriaceae</taxon>
        <taxon>Cylindrobasidium</taxon>
    </lineage>
</organism>
<dbReference type="GO" id="GO:0048471">
    <property type="term" value="C:perinuclear region of cytoplasm"/>
    <property type="evidence" value="ECO:0007669"/>
    <property type="project" value="TreeGrafter"/>
</dbReference>
<dbReference type="Proteomes" id="UP000054007">
    <property type="component" value="Unassembled WGS sequence"/>
</dbReference>
<keyword evidence="2" id="KW-0433">Leucine-rich repeat</keyword>
<evidence type="ECO:0000256" key="3">
    <source>
        <dbReference type="ARBA" id="ARBA00022737"/>
    </source>
</evidence>
<dbReference type="GO" id="GO:0006913">
    <property type="term" value="P:nucleocytoplasmic transport"/>
    <property type="evidence" value="ECO:0007669"/>
    <property type="project" value="TreeGrafter"/>
</dbReference>
<dbReference type="Gene3D" id="3.80.10.10">
    <property type="entry name" value="Ribonuclease Inhibitor"/>
    <property type="match status" value="1"/>
</dbReference>
<feature type="region of interest" description="Disordered" evidence="4">
    <location>
        <begin position="348"/>
        <end position="381"/>
    </location>
</feature>
<sequence length="393" mass="42397">MSSELPVVADFTDRALKLETPEAVEALFKGIDLARVEKLVMTGNVVGIGGGEGLGNVIRKMPNLRIAKLDSIFITKTIDEIPPAMTFICSALAECKNLKDVNISSNAFGVRSVDPIVPLLKISSTFETLNLMNLGLNSEGGRRIAQLILESVKDSKVPPSIRTLICSRNRLEDPSAAAWGALLGALPLLERFEIENNGFFEDGILAIATGLQSCPALKHLYIRDAVVAKYDYDENPDAISERGWKALADVVRGAKNLETLSLPDTSYRTDGCAELVAALGEGTYPHLETLNLFGNEFDDSHYEALKDAVETNLPALKLLDLALNDDLEDNETLTALGALLKARGGTLNLVDPDDIDSDEEQEVEEEKPSPAPAPPAADEVDELAEAMAKKLSV</sequence>
<evidence type="ECO:0000256" key="1">
    <source>
        <dbReference type="ARBA" id="ARBA00022468"/>
    </source>
</evidence>
<dbReference type="GO" id="GO:0031267">
    <property type="term" value="F:small GTPase binding"/>
    <property type="evidence" value="ECO:0007669"/>
    <property type="project" value="TreeGrafter"/>
</dbReference>
<evidence type="ECO:0000313" key="5">
    <source>
        <dbReference type="EMBL" id="KIY62378.1"/>
    </source>
</evidence>
<keyword evidence="1" id="KW-0343">GTPase activation</keyword>
<reference evidence="5 6" key="1">
    <citation type="journal article" date="2015" name="Fungal Genet. Biol.">
        <title>Evolution of novel wood decay mechanisms in Agaricales revealed by the genome sequences of Fistulina hepatica and Cylindrobasidium torrendii.</title>
        <authorList>
            <person name="Floudas D."/>
            <person name="Held B.W."/>
            <person name="Riley R."/>
            <person name="Nagy L.G."/>
            <person name="Koehler G."/>
            <person name="Ransdell A.S."/>
            <person name="Younus H."/>
            <person name="Chow J."/>
            <person name="Chiniquy J."/>
            <person name="Lipzen A."/>
            <person name="Tritt A."/>
            <person name="Sun H."/>
            <person name="Haridas S."/>
            <person name="LaButti K."/>
            <person name="Ohm R.A."/>
            <person name="Kues U."/>
            <person name="Blanchette R.A."/>
            <person name="Grigoriev I.V."/>
            <person name="Minto R.E."/>
            <person name="Hibbett D.S."/>
        </authorList>
    </citation>
    <scope>NUCLEOTIDE SEQUENCE [LARGE SCALE GENOMIC DNA]</scope>
    <source>
        <strain evidence="5 6">FP15055 ss-10</strain>
    </source>
</reference>
<dbReference type="PANTHER" id="PTHR24113:SF12">
    <property type="entry name" value="RAN GTPASE-ACTIVATING PROTEIN 1"/>
    <property type="match status" value="1"/>
</dbReference>
<evidence type="ECO:0000256" key="4">
    <source>
        <dbReference type="SAM" id="MobiDB-lite"/>
    </source>
</evidence>
<evidence type="ECO:0000313" key="6">
    <source>
        <dbReference type="Proteomes" id="UP000054007"/>
    </source>
</evidence>
<name>A0A0D7AVG5_9AGAR</name>
<keyword evidence="3" id="KW-0677">Repeat</keyword>
<dbReference type="SUPFAM" id="SSF52047">
    <property type="entry name" value="RNI-like"/>
    <property type="match status" value="1"/>
</dbReference>
<keyword evidence="6" id="KW-1185">Reference proteome</keyword>
<dbReference type="EMBL" id="KN880790">
    <property type="protein sequence ID" value="KIY62378.1"/>
    <property type="molecule type" value="Genomic_DNA"/>
</dbReference>
<dbReference type="GO" id="GO:0005634">
    <property type="term" value="C:nucleus"/>
    <property type="evidence" value="ECO:0007669"/>
    <property type="project" value="TreeGrafter"/>
</dbReference>
<accession>A0A0D7AVG5</accession>
<feature type="compositionally biased region" description="Acidic residues" evidence="4">
    <location>
        <begin position="351"/>
        <end position="365"/>
    </location>
</feature>
<dbReference type="AlphaFoldDB" id="A0A0D7AVG5"/>
<dbReference type="GO" id="GO:0005096">
    <property type="term" value="F:GTPase activator activity"/>
    <property type="evidence" value="ECO:0007669"/>
    <property type="project" value="UniProtKB-KW"/>
</dbReference>
<protein>
    <submittedName>
        <fullName evidence="5">RNI-like protein</fullName>
    </submittedName>
</protein>
<gene>
    <name evidence="5" type="ORF">CYLTODRAFT_447237</name>
</gene>
<dbReference type="InterPro" id="IPR027038">
    <property type="entry name" value="RanGap"/>
</dbReference>
<proteinExistence type="predicted"/>
<dbReference type="PANTHER" id="PTHR24113">
    <property type="entry name" value="RAN GTPASE-ACTIVATING PROTEIN 1"/>
    <property type="match status" value="1"/>
</dbReference>
<evidence type="ECO:0000256" key="2">
    <source>
        <dbReference type="ARBA" id="ARBA00022614"/>
    </source>
</evidence>